<gene>
    <name evidence="2" type="primary">PLESTB002278</name>
    <name evidence="2" type="ORF">PLESTB_001486700</name>
</gene>
<evidence type="ECO:0000313" key="3">
    <source>
        <dbReference type="Proteomes" id="UP001165080"/>
    </source>
</evidence>
<dbReference type="PANTHER" id="PTHR12242:SF1">
    <property type="entry name" value="MYND-TYPE DOMAIN-CONTAINING PROTEIN"/>
    <property type="match status" value="1"/>
</dbReference>
<keyword evidence="3" id="KW-1185">Reference proteome</keyword>
<feature type="transmembrane region" description="Helical" evidence="1">
    <location>
        <begin position="21"/>
        <end position="42"/>
    </location>
</feature>
<dbReference type="AlphaFoldDB" id="A0A9W6BX16"/>
<evidence type="ECO:0000256" key="1">
    <source>
        <dbReference type="SAM" id="Phobius"/>
    </source>
</evidence>
<organism evidence="2 3">
    <name type="scientific">Pleodorina starrii</name>
    <dbReference type="NCBI Taxonomy" id="330485"/>
    <lineage>
        <taxon>Eukaryota</taxon>
        <taxon>Viridiplantae</taxon>
        <taxon>Chlorophyta</taxon>
        <taxon>core chlorophytes</taxon>
        <taxon>Chlorophyceae</taxon>
        <taxon>CS clade</taxon>
        <taxon>Chlamydomonadales</taxon>
        <taxon>Volvocaceae</taxon>
        <taxon>Pleodorina</taxon>
    </lineage>
</organism>
<sequence>MRHAGNSGLALLQVALTRLPIVSYHFTALYLYITSYAVFVWIYGEVSGNWRYGLNWETVRGVASHVGLTVLVFLVFLIMYGVALLREILGRRWVSRAGYWEFELDAAPPAPGRPESAEAVMRGAPPQCMRNDALAIEAAAGPSSTK</sequence>
<evidence type="ECO:0000313" key="2">
    <source>
        <dbReference type="EMBL" id="GLC59435.1"/>
    </source>
</evidence>
<feature type="transmembrane region" description="Helical" evidence="1">
    <location>
        <begin position="62"/>
        <end position="85"/>
    </location>
</feature>
<keyword evidence="1" id="KW-0812">Transmembrane</keyword>
<keyword evidence="1" id="KW-1133">Transmembrane helix</keyword>
<protein>
    <submittedName>
        <fullName evidence="2">Uncharacterized protein</fullName>
    </submittedName>
</protein>
<accession>A0A9W6BX16</accession>
<dbReference type="GO" id="GO:0016020">
    <property type="term" value="C:membrane"/>
    <property type="evidence" value="ECO:0007669"/>
    <property type="project" value="TreeGrafter"/>
</dbReference>
<name>A0A9W6BX16_9CHLO</name>
<dbReference type="EMBL" id="BRXU01000028">
    <property type="protein sequence ID" value="GLC59435.1"/>
    <property type="molecule type" value="Genomic_DNA"/>
</dbReference>
<keyword evidence="1" id="KW-0472">Membrane</keyword>
<proteinExistence type="predicted"/>
<dbReference type="PANTHER" id="PTHR12242">
    <property type="entry name" value="OS02G0130600 PROTEIN-RELATED"/>
    <property type="match status" value="1"/>
</dbReference>
<dbReference type="Proteomes" id="UP001165080">
    <property type="component" value="Unassembled WGS sequence"/>
</dbReference>
<reference evidence="2 3" key="1">
    <citation type="journal article" date="2023" name="Commun. Biol.">
        <title>Reorganization of the ancestral sex-determining regions during the evolution of trioecy in Pleodorina starrii.</title>
        <authorList>
            <person name="Takahashi K."/>
            <person name="Suzuki S."/>
            <person name="Kawai-Toyooka H."/>
            <person name="Yamamoto K."/>
            <person name="Hamaji T."/>
            <person name="Ootsuki R."/>
            <person name="Yamaguchi H."/>
            <person name="Kawachi M."/>
            <person name="Higashiyama T."/>
            <person name="Nozaki H."/>
        </authorList>
    </citation>
    <scope>NUCLEOTIDE SEQUENCE [LARGE SCALE GENOMIC DNA]</scope>
    <source>
        <strain evidence="2 3">NIES-4479</strain>
    </source>
</reference>
<comment type="caution">
    <text evidence="2">The sequence shown here is derived from an EMBL/GenBank/DDBJ whole genome shotgun (WGS) entry which is preliminary data.</text>
</comment>